<proteinExistence type="predicted"/>
<evidence type="ECO:0000256" key="7">
    <source>
        <dbReference type="SAM" id="Phobius"/>
    </source>
</evidence>
<feature type="transmembrane region" description="Helical" evidence="7">
    <location>
        <begin position="372"/>
        <end position="393"/>
    </location>
</feature>
<dbReference type="Proteomes" id="UP000073604">
    <property type="component" value="Chromosome"/>
</dbReference>
<evidence type="ECO:0000313" key="9">
    <source>
        <dbReference type="Proteomes" id="UP000073604"/>
    </source>
</evidence>
<protein>
    <submittedName>
        <fullName evidence="8">Glycosyltransferase</fullName>
    </submittedName>
</protein>
<dbReference type="KEGG" id="tpep:A0127_07400"/>
<dbReference type="RefSeq" id="WP_062389930.1">
    <property type="nucleotide sequence ID" value="NZ_CP014750.1"/>
</dbReference>
<dbReference type="OrthoDB" id="43988at2157"/>
<keyword evidence="9" id="KW-1185">Reference proteome</keyword>
<keyword evidence="4 7" id="KW-0812">Transmembrane</keyword>
<dbReference type="STRING" id="53952.A0127_07400"/>
<keyword evidence="2" id="KW-0328">Glycosyltransferase</keyword>
<dbReference type="Pfam" id="PF13641">
    <property type="entry name" value="Glyco_tranf_2_3"/>
    <property type="match status" value="1"/>
</dbReference>
<dbReference type="InterPro" id="IPR050321">
    <property type="entry name" value="Glycosyltr_2/OpgH_subfam"/>
</dbReference>
<dbReference type="EMBL" id="CP014750">
    <property type="protein sequence ID" value="AMQ19006.1"/>
    <property type="molecule type" value="Genomic_DNA"/>
</dbReference>
<dbReference type="AlphaFoldDB" id="A0A142CW54"/>
<reference evidence="9" key="1">
    <citation type="submission" date="2016-03" db="EMBL/GenBank/DDBJ databases">
        <authorList>
            <person name="Oger P.M."/>
        </authorList>
    </citation>
    <scope>NUCLEOTIDE SEQUENCE [LARGE SCALE GENOMIC DNA]</scope>
    <source>
        <strain evidence="9">OG-1</strain>
    </source>
</reference>
<dbReference type="GO" id="GO:0016020">
    <property type="term" value="C:membrane"/>
    <property type="evidence" value="ECO:0007669"/>
    <property type="project" value="UniProtKB-SubCell"/>
</dbReference>
<accession>A0A142CW54</accession>
<feature type="transmembrane region" description="Helical" evidence="7">
    <location>
        <begin position="35"/>
        <end position="55"/>
    </location>
</feature>
<evidence type="ECO:0000256" key="4">
    <source>
        <dbReference type="ARBA" id="ARBA00022692"/>
    </source>
</evidence>
<dbReference type="GeneID" id="27140362"/>
<evidence type="ECO:0000256" key="3">
    <source>
        <dbReference type="ARBA" id="ARBA00022679"/>
    </source>
</evidence>
<dbReference type="CDD" id="cd06423">
    <property type="entry name" value="CESA_like"/>
    <property type="match status" value="1"/>
</dbReference>
<sequence length="447" mass="51802">MKPALKFQSALYLYILITIGLALLVPPAYALEAVLIFLFLLVFSGTIFYSLLIVASRRSYPFKVEVQERSPFFEPLVYVLIPAHNEESVIEITARTVLNQDYHNFKLFLINDNSTDSTREIMERIASENPKKITVIDVPPERGRSKPRALNYTLEVIEQSREHPDYVFILDADYLLHPNALTTLVGIMEKAPEYVVGIQGNVRPRNWSRNFVTKFITLERLVGFNVAIEGDMKLNENGKYGGTVALLRFSHLLRLGMFREDSVTEDTDLWARAIISGYRFWYYHGVIGWEEAVETMKDYIKQRSRWAQGHFQVMLDYYWNVLRSCSGIAEGFIEHFYLISYLVPVFWFLSVVLNGYIILSGNIPLALARPRLFLAVSITAFLVFWASVAYSNWVEMKRHNYYVPWSFVAAYPLYFMIFVLAGVVYTMRGLIKLLIGKLTWEKTKRFT</sequence>
<evidence type="ECO:0000256" key="6">
    <source>
        <dbReference type="ARBA" id="ARBA00023136"/>
    </source>
</evidence>
<evidence type="ECO:0000256" key="5">
    <source>
        <dbReference type="ARBA" id="ARBA00022989"/>
    </source>
</evidence>
<keyword evidence="6 7" id="KW-0472">Membrane</keyword>
<evidence type="ECO:0000256" key="2">
    <source>
        <dbReference type="ARBA" id="ARBA00022676"/>
    </source>
</evidence>
<keyword evidence="5 7" id="KW-1133">Transmembrane helix</keyword>
<comment type="subcellular location">
    <subcellularLocation>
        <location evidence="1">Membrane</location>
        <topology evidence="1">Multi-pass membrane protein</topology>
    </subcellularLocation>
</comment>
<dbReference type="Gene3D" id="3.90.550.10">
    <property type="entry name" value="Spore Coat Polysaccharide Biosynthesis Protein SpsA, Chain A"/>
    <property type="match status" value="1"/>
</dbReference>
<evidence type="ECO:0000256" key="1">
    <source>
        <dbReference type="ARBA" id="ARBA00004141"/>
    </source>
</evidence>
<organism evidence="8 9">
    <name type="scientific">Thermococcus peptonophilus</name>
    <dbReference type="NCBI Taxonomy" id="53952"/>
    <lineage>
        <taxon>Archaea</taxon>
        <taxon>Methanobacteriati</taxon>
        <taxon>Methanobacteriota</taxon>
        <taxon>Thermococci</taxon>
        <taxon>Thermococcales</taxon>
        <taxon>Thermococcaceae</taxon>
        <taxon>Thermococcus</taxon>
    </lineage>
</organism>
<name>A0A142CW54_9EURY</name>
<dbReference type="PANTHER" id="PTHR43867">
    <property type="entry name" value="CELLULOSE SYNTHASE CATALYTIC SUBUNIT A [UDP-FORMING]"/>
    <property type="match status" value="1"/>
</dbReference>
<keyword evidence="3 8" id="KW-0808">Transferase</keyword>
<feature type="transmembrane region" description="Helical" evidence="7">
    <location>
        <begin position="12"/>
        <end position="29"/>
    </location>
</feature>
<dbReference type="PANTHER" id="PTHR43867:SF2">
    <property type="entry name" value="CELLULOSE SYNTHASE CATALYTIC SUBUNIT A [UDP-FORMING]"/>
    <property type="match status" value="1"/>
</dbReference>
<dbReference type="GO" id="GO:0016757">
    <property type="term" value="F:glycosyltransferase activity"/>
    <property type="evidence" value="ECO:0007669"/>
    <property type="project" value="UniProtKB-KW"/>
</dbReference>
<dbReference type="InterPro" id="IPR029044">
    <property type="entry name" value="Nucleotide-diphossugar_trans"/>
</dbReference>
<evidence type="ECO:0000313" key="8">
    <source>
        <dbReference type="EMBL" id="AMQ19006.1"/>
    </source>
</evidence>
<feature type="transmembrane region" description="Helical" evidence="7">
    <location>
        <begin position="345"/>
        <end position="365"/>
    </location>
</feature>
<gene>
    <name evidence="8" type="ORF">A0127_07400</name>
</gene>
<dbReference type="SUPFAM" id="SSF53448">
    <property type="entry name" value="Nucleotide-diphospho-sugar transferases"/>
    <property type="match status" value="1"/>
</dbReference>